<dbReference type="Proteomes" id="UP000288197">
    <property type="component" value="Unassembled WGS sequence"/>
</dbReference>
<dbReference type="PANTHER" id="PTHR36834">
    <property type="entry name" value="MEMBRANE PROTEIN-RELATED"/>
    <property type="match status" value="1"/>
</dbReference>
<organism evidence="2 3">
    <name type="scientific">Vagococcus fluvialis</name>
    <dbReference type="NCBI Taxonomy" id="2738"/>
    <lineage>
        <taxon>Bacteria</taxon>
        <taxon>Bacillati</taxon>
        <taxon>Bacillota</taxon>
        <taxon>Bacilli</taxon>
        <taxon>Lactobacillales</taxon>
        <taxon>Enterococcaceae</taxon>
        <taxon>Vagococcus</taxon>
    </lineage>
</organism>
<protein>
    <recommendedName>
        <fullName evidence="1">VanZ-like domain-containing protein</fullName>
    </recommendedName>
</protein>
<dbReference type="AlphaFoldDB" id="A0A369AZV3"/>
<reference evidence="2 3" key="1">
    <citation type="submission" date="2017-05" db="EMBL/GenBank/DDBJ databases">
        <title>Vagococcus spp. assemblies.</title>
        <authorList>
            <person name="Gulvik C.A."/>
        </authorList>
    </citation>
    <scope>NUCLEOTIDE SEQUENCE [LARGE SCALE GENOMIC DNA]</scope>
    <source>
        <strain evidence="2 3">NCFB 2497</strain>
    </source>
</reference>
<evidence type="ECO:0000313" key="2">
    <source>
        <dbReference type="EMBL" id="RSU03888.1"/>
    </source>
</evidence>
<accession>A0A369AZV3</accession>
<evidence type="ECO:0000259" key="1">
    <source>
        <dbReference type="Pfam" id="PF04892"/>
    </source>
</evidence>
<evidence type="ECO:0000313" key="3">
    <source>
        <dbReference type="Proteomes" id="UP000288197"/>
    </source>
</evidence>
<gene>
    <name evidence="2" type="ORF">CBF32_04245</name>
</gene>
<dbReference type="InterPro" id="IPR053150">
    <property type="entry name" value="Teicoplanin_resist-assoc"/>
</dbReference>
<sequence length="375" mass="44013">MSLYAIPLMSAFFVFAVIAFLGTVPWTVYQYRKHGYFSFWRNVIIFSFIYYCLTAFFLVSLPLPAERNNPAVYSPDVLMQLKPFNMFHNFKEVKGFVPSHLRTYPTLFKSFTFLEVFFNIALLLPLGVYLRYFLKSSKKWWIALLLVFSTTLFFEVSQRTALFGYYANPYRLFDVDDLITNTLGGMIGFFIAPILLHLIPTRDDLKEKDRQYDVDHQASYGAQLIEVFVSLMIARFVGSIFSMIFLKSHYLFMSNLLWIFIFIVIFPVMFKGKTIGGKVVKIKFATGEKTLLWPLIYRFTLINLPSVISYITQKLNEMSSENVYLLSSQIMFFLLMSVIWCGFWFVLIRDWAKKKNEPFFNRMISADMIRYKKGA</sequence>
<dbReference type="Pfam" id="PF04892">
    <property type="entry name" value="VanZ"/>
    <property type="match status" value="1"/>
</dbReference>
<dbReference type="EMBL" id="NGJX01000003">
    <property type="protein sequence ID" value="RSU03888.1"/>
    <property type="molecule type" value="Genomic_DNA"/>
</dbReference>
<dbReference type="RefSeq" id="WP_114289052.1">
    <property type="nucleotide sequence ID" value="NZ_CP122523.1"/>
</dbReference>
<name>A0A369AZV3_9ENTE</name>
<feature type="domain" description="VanZ-like" evidence="1">
    <location>
        <begin position="48"/>
        <end position="195"/>
    </location>
</feature>
<dbReference type="PANTHER" id="PTHR36834:SF1">
    <property type="entry name" value="INTEGRAL MEMBRANE PROTEIN"/>
    <property type="match status" value="1"/>
</dbReference>
<dbReference type="OrthoDB" id="4822551at2"/>
<keyword evidence="3" id="KW-1185">Reference proteome</keyword>
<proteinExistence type="predicted"/>
<comment type="caution">
    <text evidence="2">The sequence shown here is derived from an EMBL/GenBank/DDBJ whole genome shotgun (WGS) entry which is preliminary data.</text>
</comment>
<dbReference type="InterPro" id="IPR006976">
    <property type="entry name" value="VanZ-like"/>
</dbReference>
<dbReference type="GeneID" id="63145839"/>